<dbReference type="InterPro" id="IPR023404">
    <property type="entry name" value="rSAM_horseshoe"/>
</dbReference>
<evidence type="ECO:0000256" key="1">
    <source>
        <dbReference type="ARBA" id="ARBA00001966"/>
    </source>
</evidence>
<dbReference type="InterPro" id="IPR058240">
    <property type="entry name" value="rSAM_sf"/>
</dbReference>
<dbReference type="GO" id="GO:0003824">
    <property type="term" value="F:catalytic activity"/>
    <property type="evidence" value="ECO:0007669"/>
    <property type="project" value="InterPro"/>
</dbReference>
<feature type="non-terminal residue" evidence="7">
    <location>
        <position position="269"/>
    </location>
</feature>
<evidence type="ECO:0000259" key="6">
    <source>
        <dbReference type="PROSITE" id="PS51332"/>
    </source>
</evidence>
<gene>
    <name evidence="7" type="ORF">S06H3_11718</name>
</gene>
<sequence>MRILLVAPKQVDNVGDFYFFPLGIAYISAALKKAKFDVECLNLNHTGEPIDEVIRREIFSKDIDIVGTSCLPGDYNKVKHILATAKQVKKNIISIAGGGLITSEPELMLKALSVDVAVLGEGEETIVELVRAIENDDDLKNIKGIMYKDRSANIVATPPRGVIENLDSLPFPDYDGFEIEKFLDYQRSSDDSFLYPFDKPRYIPMGASRSCPFNCTFCYHSLGKKYRQRSLDSFFEEVRFCVKEYGINIVFLIDELFAMDERRLNEFCD</sequence>
<dbReference type="PANTHER" id="PTHR43409">
    <property type="entry name" value="ANAEROBIC MAGNESIUM-PROTOPORPHYRIN IX MONOMETHYL ESTER CYCLASE-RELATED"/>
    <property type="match status" value="1"/>
</dbReference>
<dbReference type="InterPro" id="IPR007197">
    <property type="entry name" value="rSAM"/>
</dbReference>
<keyword evidence="5" id="KW-0411">Iron-sulfur</keyword>
<dbReference type="SFLD" id="SFLDS00029">
    <property type="entry name" value="Radical_SAM"/>
    <property type="match status" value="1"/>
</dbReference>
<protein>
    <recommendedName>
        <fullName evidence="6">B12-binding domain-containing protein</fullName>
    </recommendedName>
</protein>
<feature type="domain" description="B12-binding" evidence="6">
    <location>
        <begin position="1"/>
        <end position="140"/>
    </location>
</feature>
<dbReference type="GO" id="GO:0051536">
    <property type="term" value="F:iron-sulfur cluster binding"/>
    <property type="evidence" value="ECO:0007669"/>
    <property type="project" value="UniProtKB-KW"/>
</dbReference>
<evidence type="ECO:0000256" key="2">
    <source>
        <dbReference type="ARBA" id="ARBA00022691"/>
    </source>
</evidence>
<dbReference type="PROSITE" id="PS51332">
    <property type="entry name" value="B12_BINDING"/>
    <property type="match status" value="1"/>
</dbReference>
<comment type="cofactor">
    <cofactor evidence="1">
        <name>[4Fe-4S] cluster</name>
        <dbReference type="ChEBI" id="CHEBI:49883"/>
    </cofactor>
</comment>
<evidence type="ECO:0000256" key="4">
    <source>
        <dbReference type="ARBA" id="ARBA00023004"/>
    </source>
</evidence>
<keyword evidence="4" id="KW-0408">Iron</keyword>
<dbReference type="Gene3D" id="3.40.50.280">
    <property type="entry name" value="Cobalamin-binding domain"/>
    <property type="match status" value="1"/>
</dbReference>
<name>X1LES9_9ZZZZ</name>
<dbReference type="EMBL" id="BARV01005773">
    <property type="protein sequence ID" value="GAI17598.1"/>
    <property type="molecule type" value="Genomic_DNA"/>
</dbReference>
<keyword evidence="3" id="KW-0479">Metal-binding</keyword>
<reference evidence="7" key="1">
    <citation type="journal article" date="2014" name="Front. Microbiol.">
        <title>High frequency of phylogenetically diverse reductive dehalogenase-homologous genes in deep subseafloor sedimentary metagenomes.</title>
        <authorList>
            <person name="Kawai M."/>
            <person name="Futagami T."/>
            <person name="Toyoda A."/>
            <person name="Takaki Y."/>
            <person name="Nishi S."/>
            <person name="Hori S."/>
            <person name="Arai W."/>
            <person name="Tsubouchi T."/>
            <person name="Morono Y."/>
            <person name="Uchiyama I."/>
            <person name="Ito T."/>
            <person name="Fujiyama A."/>
            <person name="Inagaki F."/>
            <person name="Takami H."/>
        </authorList>
    </citation>
    <scope>NUCLEOTIDE SEQUENCE</scope>
    <source>
        <strain evidence="7">Expedition CK06-06</strain>
    </source>
</reference>
<dbReference type="Pfam" id="PF02310">
    <property type="entry name" value="B12-binding"/>
    <property type="match status" value="1"/>
</dbReference>
<accession>X1LES9</accession>
<proteinExistence type="predicted"/>
<dbReference type="GO" id="GO:0046872">
    <property type="term" value="F:metal ion binding"/>
    <property type="evidence" value="ECO:0007669"/>
    <property type="project" value="UniProtKB-KW"/>
</dbReference>
<dbReference type="InterPro" id="IPR036724">
    <property type="entry name" value="Cobalamin-bd_sf"/>
</dbReference>
<dbReference type="InterPro" id="IPR006158">
    <property type="entry name" value="Cobalamin-bd"/>
</dbReference>
<comment type="caution">
    <text evidence="7">The sequence shown here is derived from an EMBL/GenBank/DDBJ whole genome shotgun (WGS) entry which is preliminary data.</text>
</comment>
<dbReference type="SUPFAM" id="SSF102114">
    <property type="entry name" value="Radical SAM enzymes"/>
    <property type="match status" value="1"/>
</dbReference>
<dbReference type="InterPro" id="IPR051198">
    <property type="entry name" value="BchE-like"/>
</dbReference>
<evidence type="ECO:0000256" key="5">
    <source>
        <dbReference type="ARBA" id="ARBA00023014"/>
    </source>
</evidence>
<dbReference type="CDD" id="cd02068">
    <property type="entry name" value="radical_SAM_B12_BD"/>
    <property type="match status" value="1"/>
</dbReference>
<dbReference type="Gene3D" id="3.80.30.20">
    <property type="entry name" value="tm_1862 like domain"/>
    <property type="match status" value="1"/>
</dbReference>
<dbReference type="GO" id="GO:0031419">
    <property type="term" value="F:cobalamin binding"/>
    <property type="evidence" value="ECO:0007669"/>
    <property type="project" value="InterPro"/>
</dbReference>
<evidence type="ECO:0000313" key="7">
    <source>
        <dbReference type="EMBL" id="GAI17598.1"/>
    </source>
</evidence>
<keyword evidence="2" id="KW-0949">S-adenosyl-L-methionine</keyword>
<dbReference type="SFLD" id="SFLDG01082">
    <property type="entry name" value="B12-binding_domain_containing"/>
    <property type="match status" value="1"/>
</dbReference>
<dbReference type="SUPFAM" id="SSF52242">
    <property type="entry name" value="Cobalamin (vitamin B12)-binding domain"/>
    <property type="match status" value="1"/>
</dbReference>
<evidence type="ECO:0000256" key="3">
    <source>
        <dbReference type="ARBA" id="ARBA00022723"/>
    </source>
</evidence>
<organism evidence="7">
    <name type="scientific">marine sediment metagenome</name>
    <dbReference type="NCBI Taxonomy" id="412755"/>
    <lineage>
        <taxon>unclassified sequences</taxon>
        <taxon>metagenomes</taxon>
        <taxon>ecological metagenomes</taxon>
    </lineage>
</organism>
<dbReference type="AlphaFoldDB" id="X1LES9"/>